<keyword evidence="3" id="KW-1185">Reference proteome</keyword>
<name>A0A5D2C2T6_GOSDA</name>
<dbReference type="Proteomes" id="UP000323506">
    <property type="component" value="Chromosome D07"/>
</dbReference>
<keyword evidence="1" id="KW-0732">Signal</keyword>
<feature type="signal peptide" evidence="1">
    <location>
        <begin position="1"/>
        <end position="29"/>
    </location>
</feature>
<protein>
    <submittedName>
        <fullName evidence="2">Uncharacterized protein</fullName>
    </submittedName>
</protein>
<feature type="chain" id="PRO_5022671300" evidence="1">
    <location>
        <begin position="30"/>
        <end position="81"/>
    </location>
</feature>
<evidence type="ECO:0000256" key="1">
    <source>
        <dbReference type="SAM" id="SignalP"/>
    </source>
</evidence>
<gene>
    <name evidence="2" type="ORF">ES288_D07G268100v1</name>
</gene>
<organism evidence="2 3">
    <name type="scientific">Gossypium darwinii</name>
    <name type="common">Darwin's cotton</name>
    <name type="synonym">Gossypium barbadense var. darwinii</name>
    <dbReference type="NCBI Taxonomy" id="34276"/>
    <lineage>
        <taxon>Eukaryota</taxon>
        <taxon>Viridiplantae</taxon>
        <taxon>Streptophyta</taxon>
        <taxon>Embryophyta</taxon>
        <taxon>Tracheophyta</taxon>
        <taxon>Spermatophyta</taxon>
        <taxon>Magnoliopsida</taxon>
        <taxon>eudicotyledons</taxon>
        <taxon>Gunneridae</taxon>
        <taxon>Pentapetalae</taxon>
        <taxon>rosids</taxon>
        <taxon>malvids</taxon>
        <taxon>Malvales</taxon>
        <taxon>Malvaceae</taxon>
        <taxon>Malvoideae</taxon>
        <taxon>Gossypium</taxon>
    </lineage>
</organism>
<accession>A0A5D2C2T6</accession>
<evidence type="ECO:0000313" key="2">
    <source>
        <dbReference type="EMBL" id="TYG62880.1"/>
    </source>
</evidence>
<reference evidence="2 3" key="1">
    <citation type="submission" date="2019-06" db="EMBL/GenBank/DDBJ databases">
        <title>WGS assembly of Gossypium darwinii.</title>
        <authorList>
            <person name="Chen Z.J."/>
            <person name="Sreedasyam A."/>
            <person name="Ando A."/>
            <person name="Song Q."/>
            <person name="De L."/>
            <person name="Hulse-Kemp A."/>
            <person name="Ding M."/>
            <person name="Ye W."/>
            <person name="Kirkbride R."/>
            <person name="Jenkins J."/>
            <person name="Plott C."/>
            <person name="Lovell J."/>
            <person name="Lin Y.-M."/>
            <person name="Vaughn R."/>
            <person name="Liu B."/>
            <person name="Li W."/>
            <person name="Simpson S."/>
            <person name="Scheffler B."/>
            <person name="Saski C."/>
            <person name="Grover C."/>
            <person name="Hu G."/>
            <person name="Conover J."/>
            <person name="Carlson J."/>
            <person name="Shu S."/>
            <person name="Boston L."/>
            <person name="Williams M."/>
            <person name="Peterson D."/>
            <person name="Mcgee K."/>
            <person name="Jones D."/>
            <person name="Wendel J."/>
            <person name="Stelly D."/>
            <person name="Grimwood J."/>
            <person name="Schmutz J."/>
        </authorList>
    </citation>
    <scope>NUCLEOTIDE SEQUENCE [LARGE SCALE GENOMIC DNA]</scope>
    <source>
        <strain evidence="2">1808015.09</strain>
    </source>
</reference>
<dbReference type="AlphaFoldDB" id="A0A5D2C2T6"/>
<dbReference type="EMBL" id="CM017707">
    <property type="protein sequence ID" value="TYG62880.1"/>
    <property type="molecule type" value="Genomic_DNA"/>
</dbReference>
<evidence type="ECO:0000313" key="3">
    <source>
        <dbReference type="Proteomes" id="UP000323506"/>
    </source>
</evidence>
<proteinExistence type="predicted"/>
<sequence>MEMKHKALHFFLLLIMFLSFMLLPTTPEARRFALNHADNAVVKANPSRREGGGFDLEKVFQVLDLLKMKDSSGQSGKGEGH</sequence>